<name>A0ACB8TUM3_9APHY</name>
<reference evidence="1" key="1">
    <citation type="journal article" date="2021" name="Environ. Microbiol.">
        <title>Gene family expansions and transcriptome signatures uncover fungal adaptations to wood decay.</title>
        <authorList>
            <person name="Hage H."/>
            <person name="Miyauchi S."/>
            <person name="Viragh M."/>
            <person name="Drula E."/>
            <person name="Min B."/>
            <person name="Chaduli D."/>
            <person name="Navarro D."/>
            <person name="Favel A."/>
            <person name="Norest M."/>
            <person name="Lesage-Meessen L."/>
            <person name="Balint B."/>
            <person name="Merenyi Z."/>
            <person name="de Eugenio L."/>
            <person name="Morin E."/>
            <person name="Martinez A.T."/>
            <person name="Baldrian P."/>
            <person name="Stursova M."/>
            <person name="Martinez M.J."/>
            <person name="Novotny C."/>
            <person name="Magnuson J.K."/>
            <person name="Spatafora J.W."/>
            <person name="Maurice S."/>
            <person name="Pangilinan J."/>
            <person name="Andreopoulos W."/>
            <person name="LaButti K."/>
            <person name="Hundley H."/>
            <person name="Na H."/>
            <person name="Kuo A."/>
            <person name="Barry K."/>
            <person name="Lipzen A."/>
            <person name="Henrissat B."/>
            <person name="Riley R."/>
            <person name="Ahrendt S."/>
            <person name="Nagy L.G."/>
            <person name="Grigoriev I.V."/>
            <person name="Martin F."/>
            <person name="Rosso M.N."/>
        </authorList>
    </citation>
    <scope>NUCLEOTIDE SEQUENCE</scope>
    <source>
        <strain evidence="1">CBS 384.51</strain>
    </source>
</reference>
<comment type="caution">
    <text evidence="1">The sequence shown here is derived from an EMBL/GenBank/DDBJ whole genome shotgun (WGS) entry which is preliminary data.</text>
</comment>
<protein>
    <submittedName>
        <fullName evidence="1">Major facilitator superfamily domain-containing protein</fullName>
    </submittedName>
</protein>
<dbReference type="EMBL" id="MU274929">
    <property type="protein sequence ID" value="KAI0085609.1"/>
    <property type="molecule type" value="Genomic_DNA"/>
</dbReference>
<accession>A0ACB8TUM3</accession>
<keyword evidence="2" id="KW-1185">Reference proteome</keyword>
<evidence type="ECO:0000313" key="1">
    <source>
        <dbReference type="EMBL" id="KAI0085609.1"/>
    </source>
</evidence>
<sequence length="408" mass="44458">MNTPCPPSASPPNVQYIENHAVNVDALRKPPPSYSSTPSIDEQYSRPNRLSVPLSKSSTTTTLANSPLEKQERVNVRLASAFVIFFVFGWGDGVTGTLLPHFKADFHLSFMTSSLCFVASTVGFALGTTLVERILGLAGWVYIRPNQRSPILPAFLRRAAKGGICGYSASQARFIVTWTGTLVHPVFFIIMGCRRNFASMLVAYVISAFSRSLLTANMNHYVASTPKKALGYMYGFWSIGSMCAPLVCQSVIATGISWSHFYFGSLVLSGISSSFAFYAFHPSATEVERDVLHRREEGSISQGTVPREKETGLPQNPDSEATIGLPELSKDASAPSKTLLRGLKTPLLWALVLFLGIYTGTEAGTQGFIVTYLLGVRNANPNTVGYSTSGFWGGQAVSRFIWGYINLR</sequence>
<gene>
    <name evidence="1" type="ORF">BDY19DRAFT_429487</name>
</gene>
<organism evidence="1 2">
    <name type="scientific">Irpex rosettiformis</name>
    <dbReference type="NCBI Taxonomy" id="378272"/>
    <lineage>
        <taxon>Eukaryota</taxon>
        <taxon>Fungi</taxon>
        <taxon>Dikarya</taxon>
        <taxon>Basidiomycota</taxon>
        <taxon>Agaricomycotina</taxon>
        <taxon>Agaricomycetes</taxon>
        <taxon>Polyporales</taxon>
        <taxon>Irpicaceae</taxon>
        <taxon>Irpex</taxon>
    </lineage>
</organism>
<proteinExistence type="predicted"/>
<dbReference type="Proteomes" id="UP001055072">
    <property type="component" value="Unassembled WGS sequence"/>
</dbReference>
<evidence type="ECO:0000313" key="2">
    <source>
        <dbReference type="Proteomes" id="UP001055072"/>
    </source>
</evidence>